<keyword evidence="3 8" id="KW-0418">Kinase</keyword>
<dbReference type="InterPro" id="IPR000719">
    <property type="entry name" value="Prot_kinase_dom"/>
</dbReference>
<evidence type="ECO:0000256" key="5">
    <source>
        <dbReference type="PROSITE-ProRule" id="PRU10141"/>
    </source>
</evidence>
<dbReference type="Proteomes" id="UP000598297">
    <property type="component" value="Unassembled WGS sequence"/>
</dbReference>
<dbReference type="OrthoDB" id="9762169at2"/>
<evidence type="ECO:0000259" key="7">
    <source>
        <dbReference type="PROSITE" id="PS50011"/>
    </source>
</evidence>
<dbReference type="GO" id="GO:0004674">
    <property type="term" value="F:protein serine/threonine kinase activity"/>
    <property type="evidence" value="ECO:0007669"/>
    <property type="project" value="TreeGrafter"/>
</dbReference>
<dbReference type="Gene3D" id="3.30.200.20">
    <property type="entry name" value="Phosphorylase Kinase, domain 1"/>
    <property type="match status" value="1"/>
</dbReference>
<sequence>MDALKPQDPAHIGAHTLLARLGAGGMGQVYLGRSPGGLLVALKVIRDEIIEHPEALARFRREAETVRAVRSAYTANLIDASLDTVPLWLATEYVAGPTLSGAVAGRGAFPAEACQGLFAALAEALASVHAYGVTHRDLKPQNIILSERGPQLIDFGIARGAEHTALTRTGVAPGTPGFTAPEVLMRNEVGAAADVFALGATLAYAATGRPPFGSGPMDAVSYRAVHEPIDVDGVEPALAALITECAAKEPADRPEPAEIIRRCRVTATLTGSPFYVGLAELGSAAPRDLPTAVAAGLVPQGHGAPTPAPTPAQPTVGAGPVQRPTVGAGYVPTLAPDVQAVAARGRSRRGLWLGLGTATLVAGLATALVVQLLPGDEGGKGTEAGKGGGTSKTPSDKASGGATGKPPAYIENDRINRDFWTLSENEMQASHGVGQCSQISEERAPGADLQVGATDADDPGSATVSGRVKIQMRIKYAELEQKKPGPYYVSVGVKPEHDIDIETGRSSGSENKTIGYTSKPVDIYKYWKTGGWVELTYPDDFESHAAGKVWPSIPVENDPGDWTVLFYHVKGSPTDYASISCHGFRVG</sequence>
<dbReference type="InterPro" id="IPR017441">
    <property type="entry name" value="Protein_kinase_ATP_BS"/>
</dbReference>
<dbReference type="SMART" id="SM00220">
    <property type="entry name" value="S_TKc"/>
    <property type="match status" value="1"/>
</dbReference>
<dbReference type="PANTHER" id="PTHR43289:SF34">
    <property type="entry name" value="SERINE_THREONINE-PROTEIN KINASE YBDM-RELATED"/>
    <property type="match status" value="1"/>
</dbReference>
<evidence type="ECO:0000256" key="4">
    <source>
        <dbReference type="ARBA" id="ARBA00022840"/>
    </source>
</evidence>
<gene>
    <name evidence="8" type="ORF">GUY60_02710</name>
</gene>
<keyword evidence="4 5" id="KW-0067">ATP-binding</keyword>
<evidence type="ECO:0000256" key="3">
    <source>
        <dbReference type="ARBA" id="ARBA00022777"/>
    </source>
</evidence>
<dbReference type="PROSITE" id="PS00108">
    <property type="entry name" value="PROTEIN_KINASE_ST"/>
    <property type="match status" value="1"/>
</dbReference>
<feature type="region of interest" description="Disordered" evidence="6">
    <location>
        <begin position="375"/>
        <end position="410"/>
    </location>
</feature>
<dbReference type="InterPro" id="IPR011009">
    <property type="entry name" value="Kinase-like_dom_sf"/>
</dbReference>
<evidence type="ECO:0000256" key="6">
    <source>
        <dbReference type="SAM" id="MobiDB-lite"/>
    </source>
</evidence>
<protein>
    <submittedName>
        <fullName evidence="8">Protein kinase</fullName>
    </submittedName>
</protein>
<dbReference type="RefSeq" id="WP_161693334.1">
    <property type="nucleotide sequence ID" value="NZ_JAAAHS010000009.1"/>
</dbReference>
<feature type="compositionally biased region" description="Gly residues" evidence="6">
    <location>
        <begin position="381"/>
        <end position="390"/>
    </location>
</feature>
<dbReference type="PROSITE" id="PS50011">
    <property type="entry name" value="PROTEIN_KINASE_DOM"/>
    <property type="match status" value="1"/>
</dbReference>
<dbReference type="EMBL" id="JAAAHS010000009">
    <property type="protein sequence ID" value="NBE50358.1"/>
    <property type="molecule type" value="Genomic_DNA"/>
</dbReference>
<dbReference type="Gene3D" id="1.10.510.10">
    <property type="entry name" value="Transferase(Phosphotransferase) domain 1"/>
    <property type="match status" value="1"/>
</dbReference>
<dbReference type="GO" id="GO:0005524">
    <property type="term" value="F:ATP binding"/>
    <property type="evidence" value="ECO:0007669"/>
    <property type="project" value="UniProtKB-UniRule"/>
</dbReference>
<name>A0A964UJK2_9ACTN</name>
<accession>A0A964UJK2</accession>
<keyword evidence="1" id="KW-0808">Transferase</keyword>
<dbReference type="Pfam" id="PF00069">
    <property type="entry name" value="Pkinase"/>
    <property type="match status" value="1"/>
</dbReference>
<dbReference type="PROSITE" id="PS00107">
    <property type="entry name" value="PROTEIN_KINASE_ATP"/>
    <property type="match status" value="1"/>
</dbReference>
<proteinExistence type="predicted"/>
<feature type="binding site" evidence="5">
    <location>
        <position position="43"/>
    </location>
    <ligand>
        <name>ATP</name>
        <dbReference type="ChEBI" id="CHEBI:30616"/>
    </ligand>
</feature>
<dbReference type="AlphaFoldDB" id="A0A964UJK2"/>
<dbReference type="PANTHER" id="PTHR43289">
    <property type="entry name" value="MITOGEN-ACTIVATED PROTEIN KINASE KINASE KINASE 20-RELATED"/>
    <property type="match status" value="1"/>
</dbReference>
<organism evidence="8 9">
    <name type="scientific">Streptomyces boluensis</name>
    <dbReference type="NCBI Taxonomy" id="1775135"/>
    <lineage>
        <taxon>Bacteria</taxon>
        <taxon>Bacillati</taxon>
        <taxon>Actinomycetota</taxon>
        <taxon>Actinomycetes</taxon>
        <taxon>Kitasatosporales</taxon>
        <taxon>Streptomycetaceae</taxon>
        <taxon>Streptomyces</taxon>
    </lineage>
</organism>
<evidence type="ECO:0000256" key="2">
    <source>
        <dbReference type="ARBA" id="ARBA00022741"/>
    </source>
</evidence>
<evidence type="ECO:0000313" key="8">
    <source>
        <dbReference type="EMBL" id="NBE50358.1"/>
    </source>
</evidence>
<dbReference type="CDD" id="cd14014">
    <property type="entry name" value="STKc_PknB_like"/>
    <property type="match status" value="1"/>
</dbReference>
<evidence type="ECO:0000256" key="1">
    <source>
        <dbReference type="ARBA" id="ARBA00022679"/>
    </source>
</evidence>
<dbReference type="SUPFAM" id="SSF56112">
    <property type="entry name" value="Protein kinase-like (PK-like)"/>
    <property type="match status" value="1"/>
</dbReference>
<evidence type="ECO:0000313" key="9">
    <source>
        <dbReference type="Proteomes" id="UP000598297"/>
    </source>
</evidence>
<feature type="domain" description="Protein kinase" evidence="7">
    <location>
        <begin position="15"/>
        <end position="275"/>
    </location>
</feature>
<keyword evidence="2 5" id="KW-0547">Nucleotide-binding</keyword>
<dbReference type="InterPro" id="IPR008271">
    <property type="entry name" value="Ser/Thr_kinase_AS"/>
</dbReference>
<reference evidence="8" key="1">
    <citation type="submission" date="2020-01" db="EMBL/GenBank/DDBJ databases">
        <title>Whole-genome analyses of novel actinobacteria.</title>
        <authorList>
            <person name="Sahin N."/>
        </authorList>
    </citation>
    <scope>NUCLEOTIDE SEQUENCE</scope>
    <source>
        <strain evidence="8">YC537</strain>
    </source>
</reference>
<comment type="caution">
    <text evidence="8">The sequence shown here is derived from an EMBL/GenBank/DDBJ whole genome shotgun (WGS) entry which is preliminary data.</text>
</comment>
<keyword evidence="9" id="KW-1185">Reference proteome</keyword>